<dbReference type="OrthoDB" id="3237761at2759"/>
<accession>A0A369JFM5</accession>
<dbReference type="Proteomes" id="UP000076154">
    <property type="component" value="Unassembled WGS sequence"/>
</dbReference>
<dbReference type="EMBL" id="LUEZ02000055">
    <property type="protein sequence ID" value="RDB20949.1"/>
    <property type="molecule type" value="Genomic_DNA"/>
</dbReference>
<organism evidence="1 2">
    <name type="scientific">Hypsizygus marmoreus</name>
    <name type="common">White beech mushroom</name>
    <name type="synonym">Agaricus marmoreus</name>
    <dbReference type="NCBI Taxonomy" id="39966"/>
    <lineage>
        <taxon>Eukaryota</taxon>
        <taxon>Fungi</taxon>
        <taxon>Dikarya</taxon>
        <taxon>Basidiomycota</taxon>
        <taxon>Agaricomycotina</taxon>
        <taxon>Agaricomycetes</taxon>
        <taxon>Agaricomycetidae</taxon>
        <taxon>Agaricales</taxon>
        <taxon>Tricholomatineae</taxon>
        <taxon>Lyophyllaceae</taxon>
        <taxon>Hypsizygus</taxon>
    </lineage>
</organism>
<feature type="non-terminal residue" evidence="1">
    <location>
        <position position="58"/>
    </location>
</feature>
<gene>
    <name evidence="1" type="ORF">Hypma_011465</name>
</gene>
<reference evidence="1" key="1">
    <citation type="submission" date="2018-04" db="EMBL/GenBank/DDBJ databases">
        <title>Whole genome sequencing of Hypsizygus marmoreus.</title>
        <authorList>
            <person name="Choi I.-G."/>
            <person name="Min B."/>
            <person name="Kim J.-G."/>
            <person name="Kim S."/>
            <person name="Oh Y.-L."/>
            <person name="Kong W.-S."/>
            <person name="Park H."/>
            <person name="Jeong J."/>
            <person name="Song E.-S."/>
        </authorList>
    </citation>
    <scope>NUCLEOTIDE SEQUENCE [LARGE SCALE GENOMIC DNA]</scope>
    <source>
        <strain evidence="1">51987-8</strain>
    </source>
</reference>
<evidence type="ECO:0000313" key="1">
    <source>
        <dbReference type="EMBL" id="RDB20949.1"/>
    </source>
</evidence>
<proteinExistence type="predicted"/>
<sequence>MNAFPAGTRVFFWASNAQIVYGTVESTSRMSDGTQVLVIREDGGKTVCLPAAGITKVT</sequence>
<comment type="caution">
    <text evidence="1">The sequence shown here is derived from an EMBL/GenBank/DDBJ whole genome shotgun (WGS) entry which is preliminary data.</text>
</comment>
<protein>
    <recommendedName>
        <fullName evidence="3">Hypervirulence associated protein TUDOR domain-containing protein</fullName>
    </recommendedName>
</protein>
<dbReference type="InParanoid" id="A0A369JFM5"/>
<dbReference type="AlphaFoldDB" id="A0A369JFM5"/>
<evidence type="ECO:0008006" key="3">
    <source>
        <dbReference type="Google" id="ProtNLM"/>
    </source>
</evidence>
<evidence type="ECO:0000313" key="2">
    <source>
        <dbReference type="Proteomes" id="UP000076154"/>
    </source>
</evidence>
<name>A0A369JFM5_HYPMA</name>
<keyword evidence="2" id="KW-1185">Reference proteome</keyword>